<keyword evidence="6" id="KW-1185">Reference proteome</keyword>
<dbReference type="SUPFAM" id="SSF82615">
    <property type="entry name" value="Polo-box domain"/>
    <property type="match status" value="1"/>
</dbReference>
<dbReference type="InterPro" id="IPR003591">
    <property type="entry name" value="Leu-rich_rpt_typical-subtyp"/>
</dbReference>
<evidence type="ECO:0000256" key="3">
    <source>
        <dbReference type="ARBA" id="ARBA00022741"/>
    </source>
</evidence>
<protein>
    <submittedName>
        <fullName evidence="5">MFHA1 protein</fullName>
    </submittedName>
</protein>
<comment type="caution">
    <text evidence="5">The sequence shown here is derived from an EMBL/GenBank/DDBJ whole genome shotgun (WGS) entry which is preliminary data.</text>
</comment>
<dbReference type="Pfam" id="PF00560">
    <property type="entry name" value="LRR_1"/>
    <property type="match status" value="1"/>
</dbReference>
<dbReference type="PROSITE" id="PS51424">
    <property type="entry name" value="ROC"/>
    <property type="match status" value="1"/>
</dbReference>
<reference evidence="5 6" key="1">
    <citation type="submission" date="2020-02" db="EMBL/GenBank/DDBJ databases">
        <title>Bird 10,000 Genomes (B10K) Project - Family phase.</title>
        <authorList>
            <person name="Zhang G."/>
        </authorList>
    </citation>
    <scope>NUCLEOTIDE SEQUENCE [LARGE SCALE GENOMIC DNA]</scope>
    <source>
        <strain evidence="5">B10K-DU-006-06</strain>
    </source>
</reference>
<dbReference type="GO" id="GO:0009966">
    <property type="term" value="P:regulation of signal transduction"/>
    <property type="evidence" value="ECO:0007669"/>
    <property type="project" value="UniProtKB-ARBA"/>
</dbReference>
<keyword evidence="3" id="KW-0547">Nucleotide-binding</keyword>
<keyword evidence="2" id="KW-0677">Repeat</keyword>
<dbReference type="InterPro" id="IPR001611">
    <property type="entry name" value="Leu-rich_rpt"/>
</dbReference>
<dbReference type="Gene3D" id="3.80.10.10">
    <property type="entry name" value="Ribonuclease Inhibitor"/>
    <property type="match status" value="3"/>
</dbReference>
<dbReference type="EMBL" id="VWYH01010898">
    <property type="protein sequence ID" value="NXW95105.1"/>
    <property type="molecule type" value="Genomic_DNA"/>
</dbReference>
<dbReference type="PROSITE" id="PS51450">
    <property type="entry name" value="LRR"/>
    <property type="match status" value="4"/>
</dbReference>
<dbReference type="GO" id="GO:0005737">
    <property type="term" value="C:cytoplasm"/>
    <property type="evidence" value="ECO:0007669"/>
    <property type="project" value="TreeGrafter"/>
</dbReference>
<dbReference type="AlphaFoldDB" id="A0A7L4G7N2"/>
<evidence type="ECO:0000259" key="4">
    <source>
        <dbReference type="PROSITE" id="PS51424"/>
    </source>
</evidence>
<dbReference type="InterPro" id="IPR050216">
    <property type="entry name" value="LRR_domain-containing"/>
</dbReference>
<feature type="non-terminal residue" evidence="5">
    <location>
        <position position="974"/>
    </location>
</feature>
<name>A0A7L4G7N2_9COLU</name>
<dbReference type="Gene3D" id="3.40.50.300">
    <property type="entry name" value="P-loop containing nucleotide triphosphate hydrolases"/>
    <property type="match status" value="1"/>
</dbReference>
<dbReference type="SMART" id="SM00369">
    <property type="entry name" value="LRR_TYP"/>
    <property type="match status" value="12"/>
</dbReference>
<dbReference type="Gene3D" id="3.30.70.1390">
    <property type="entry name" value="ROC domain from the Parkinson's disease-associated leucine-rich repeat kinase 2"/>
    <property type="match status" value="1"/>
</dbReference>
<dbReference type="SMART" id="SM00368">
    <property type="entry name" value="LRR_RI"/>
    <property type="match status" value="5"/>
</dbReference>
<dbReference type="GO" id="GO:0000166">
    <property type="term" value="F:nucleotide binding"/>
    <property type="evidence" value="ECO:0007669"/>
    <property type="project" value="UniProtKB-KW"/>
</dbReference>
<dbReference type="Pfam" id="PF13855">
    <property type="entry name" value="LRR_8"/>
    <property type="match status" value="2"/>
</dbReference>
<feature type="non-terminal residue" evidence="5">
    <location>
        <position position="1"/>
    </location>
</feature>
<dbReference type="PANTHER" id="PTHR48051">
    <property type="match status" value="1"/>
</dbReference>
<dbReference type="InterPro" id="IPR032675">
    <property type="entry name" value="LRR_dom_sf"/>
</dbReference>
<feature type="domain" description="Roc" evidence="4">
    <location>
        <begin position="350"/>
        <end position="601"/>
    </location>
</feature>
<dbReference type="SMART" id="SM00364">
    <property type="entry name" value="LRR_BAC"/>
    <property type="match status" value="11"/>
</dbReference>
<proteinExistence type="predicted"/>
<dbReference type="PANTHER" id="PTHR48051:SF48">
    <property type="entry name" value="MULTIFUNCTIONAL ROCO FAMILY SIGNALING REGULATOR 1"/>
    <property type="match status" value="1"/>
</dbReference>
<dbReference type="SUPFAM" id="SSF52058">
    <property type="entry name" value="L domain-like"/>
    <property type="match status" value="1"/>
</dbReference>
<evidence type="ECO:0000256" key="2">
    <source>
        <dbReference type="ARBA" id="ARBA00022737"/>
    </source>
</evidence>
<gene>
    <name evidence="5" type="primary">Mfhas1_1</name>
    <name evidence="5" type="ORF">ALOBEC_R00928</name>
</gene>
<dbReference type="OrthoDB" id="676979at2759"/>
<evidence type="ECO:0000256" key="1">
    <source>
        <dbReference type="ARBA" id="ARBA00022614"/>
    </source>
</evidence>
<evidence type="ECO:0000313" key="5">
    <source>
        <dbReference type="EMBL" id="NXW95105.1"/>
    </source>
</evidence>
<dbReference type="PRINTS" id="PR00019">
    <property type="entry name" value="LEURICHRPT"/>
</dbReference>
<organism evidence="5 6">
    <name type="scientific">Pampusana beccarii</name>
    <name type="common">Western bronze ground-dove</name>
    <dbReference type="NCBI Taxonomy" id="2953425"/>
    <lineage>
        <taxon>Eukaryota</taxon>
        <taxon>Metazoa</taxon>
        <taxon>Chordata</taxon>
        <taxon>Craniata</taxon>
        <taxon>Vertebrata</taxon>
        <taxon>Euteleostomi</taxon>
        <taxon>Archelosauria</taxon>
        <taxon>Archosauria</taxon>
        <taxon>Dinosauria</taxon>
        <taxon>Saurischia</taxon>
        <taxon>Theropoda</taxon>
        <taxon>Coelurosauria</taxon>
        <taxon>Aves</taxon>
        <taxon>Neognathae</taxon>
        <taxon>Neoaves</taxon>
        <taxon>Columbimorphae</taxon>
        <taxon>Columbiformes</taxon>
        <taxon>Columbidae</taxon>
        <taxon>Pampusana</taxon>
    </lineage>
</organism>
<accession>A0A7L4G7N2</accession>
<keyword evidence="1" id="KW-0433">Leucine-rich repeat</keyword>
<dbReference type="InterPro" id="IPR027417">
    <property type="entry name" value="P-loop_NTPase"/>
</dbReference>
<evidence type="ECO:0000313" key="6">
    <source>
        <dbReference type="Proteomes" id="UP000541332"/>
    </source>
</evidence>
<dbReference type="InterPro" id="IPR020859">
    <property type="entry name" value="ROC"/>
</dbReference>
<sequence>AALGELEALNLSGRGLEELPEEVGAALSGLRVLSLRRNRLGRLPAAALRHLSRLAELDLSHNRLRGLGDGGALVGLRGLRKLSLSHNELGAEGPGLPPCLAELGRLEELDLSFNRLRHLPEGLGRLRHLRTLDVDHNLLPSFPAPLLELGALEELDCSGNRHLGALPEGISALRRLKILWLSGTGLAALPEGLCQLNALESLMLDGNRLQALPTGFGSLQRLKMLNLSSNLLGEFPAAILALPSLEELYLSRNQLTLLPPRLCQLHQLRTLWLDNNRIRYLPDSIVLLHSLEELVLQGNQIAILPEGFGQLSRVTLWKIKDNPLIQPPYEVCMKGIPYIAAYQQELAHSQPALKPRLKLVLVGLKDAGKTLLRRCLMEEDGQREDVRSLEAGSTQPRGGPAQLQDIGRGIEVMDWTADAERGLTFIVYELAGDRSYDVIQSFFLSPGALYVLVVNLSAYVPQHFYPSVGYFLHWLGSKVPHAVVCMVGTHADLCAERELEEKCLDIHHQIAQQEKRDAEGLQSLVQQVDEALGQDFDLRCSNPHAAFYGVSDKNLRRKKAQFQYLLNHRPQILSPVLPFSCRDRCQVRRLRDKLLSVAEHRDIFPNLHRVLPRSWQVLEELHFQPRAQQLWLSWWDSARLGLQAGLTEDRLQSALSYLHESGKLLYFEEHLTLREYVFHNLPLLIDILNIFCQRDATVLLQKLLSDTHIDELRATQLHHYVEGFLLHGLLPAHVIRLLLKPHVQSREDLQLILELLEKMGLCYCVNKPKCKPLNGAAAWYKFPCYVKNKVPHAEAWINGANLSGQSFVVEQLQIEYSFPFIFPPGLFARYSVQINSHVVQRSDGKYQIYAYRGKVPVVVSYRPARGSLQPDTLSIASHASLPNIWTAWQAITPLVEELNVLLQEWPGLYYTVHVLCSKCLKRGSPNPHTFPGELLSQPRPEGLTEIICPKNGSERVNVALVYPPTPTVTSPCSK</sequence>
<dbReference type="Proteomes" id="UP000541332">
    <property type="component" value="Unassembled WGS sequence"/>
</dbReference>
<dbReference type="SUPFAM" id="SSF52540">
    <property type="entry name" value="P-loop containing nucleoside triphosphate hydrolases"/>
    <property type="match status" value="1"/>
</dbReference>